<evidence type="ECO:0000313" key="7">
    <source>
        <dbReference type="Proteomes" id="UP000249526"/>
    </source>
</evidence>
<feature type="transmembrane region" description="Helical" evidence="5">
    <location>
        <begin position="135"/>
        <end position="158"/>
    </location>
</feature>
<feature type="transmembrane region" description="Helical" evidence="5">
    <location>
        <begin position="49"/>
        <end position="67"/>
    </location>
</feature>
<dbReference type="EMBL" id="KZ825054">
    <property type="protein sequence ID" value="RAH62701.1"/>
    <property type="molecule type" value="Genomic_DNA"/>
</dbReference>
<accession>A0A8G1RCK9</accession>
<dbReference type="Pfam" id="PF04193">
    <property type="entry name" value="PQ-loop"/>
    <property type="match status" value="1"/>
</dbReference>
<dbReference type="GeneID" id="37168897"/>
<keyword evidence="4 5" id="KW-0472">Membrane</keyword>
<evidence type="ECO:0000256" key="5">
    <source>
        <dbReference type="SAM" id="Phobius"/>
    </source>
</evidence>
<dbReference type="SMART" id="SM00679">
    <property type="entry name" value="CTNS"/>
    <property type="match status" value="1"/>
</dbReference>
<evidence type="ECO:0000313" key="6">
    <source>
        <dbReference type="EMBL" id="RAH62701.1"/>
    </source>
</evidence>
<sequence length="204" mass="24029">MVHTFPLLKSLKPSHRFSTLKATTDCTFGRKSGEKEHQKIKMTHSCPNWLRVVLLGLEITVFLPQLWRIRDQKASTGLSLIYIFLNLFSIIECLIIGFFTAINWTITDTNKPCFFVHSLRTVRDCLNLVQLGVDWVLLFFLLSFILYLSYLFLFLLFLHQTDIYFCRCPVHSIYFYFLLFFFLQILSSFLSSMNPVNLNPTLMW</sequence>
<dbReference type="AlphaFoldDB" id="A0A8G1RCK9"/>
<organism evidence="6 7">
    <name type="scientific">Aspergillus piperis CBS 112811</name>
    <dbReference type="NCBI Taxonomy" id="1448313"/>
    <lineage>
        <taxon>Eukaryota</taxon>
        <taxon>Fungi</taxon>
        <taxon>Dikarya</taxon>
        <taxon>Ascomycota</taxon>
        <taxon>Pezizomycotina</taxon>
        <taxon>Eurotiomycetes</taxon>
        <taxon>Eurotiomycetidae</taxon>
        <taxon>Eurotiales</taxon>
        <taxon>Aspergillaceae</taxon>
        <taxon>Aspergillus</taxon>
        <taxon>Aspergillus subgen. Circumdati</taxon>
    </lineage>
</organism>
<protein>
    <submittedName>
        <fullName evidence="6">Uncharacterized protein</fullName>
    </submittedName>
</protein>
<evidence type="ECO:0000256" key="4">
    <source>
        <dbReference type="ARBA" id="ARBA00023136"/>
    </source>
</evidence>
<feature type="transmembrane region" description="Helical" evidence="5">
    <location>
        <begin position="170"/>
        <end position="190"/>
    </location>
</feature>
<keyword evidence="3 5" id="KW-1133">Transmembrane helix</keyword>
<dbReference type="InterPro" id="IPR006603">
    <property type="entry name" value="PQ-loop_rpt"/>
</dbReference>
<dbReference type="RefSeq" id="XP_025520623.1">
    <property type="nucleotide sequence ID" value="XM_025665495.1"/>
</dbReference>
<evidence type="ECO:0000256" key="2">
    <source>
        <dbReference type="ARBA" id="ARBA00022692"/>
    </source>
</evidence>
<keyword evidence="2 5" id="KW-0812">Transmembrane</keyword>
<dbReference type="Proteomes" id="UP000249526">
    <property type="component" value="Unassembled WGS sequence"/>
</dbReference>
<reference evidence="6 7" key="1">
    <citation type="submission" date="2018-02" db="EMBL/GenBank/DDBJ databases">
        <title>The genomes of Aspergillus section Nigri reveals drivers in fungal speciation.</title>
        <authorList>
            <consortium name="DOE Joint Genome Institute"/>
            <person name="Vesth T.C."/>
            <person name="Nybo J."/>
            <person name="Theobald S."/>
            <person name="Brandl J."/>
            <person name="Frisvad J.C."/>
            <person name="Nielsen K.F."/>
            <person name="Lyhne E.K."/>
            <person name="Kogle M.E."/>
            <person name="Kuo A."/>
            <person name="Riley R."/>
            <person name="Clum A."/>
            <person name="Nolan M."/>
            <person name="Lipzen A."/>
            <person name="Salamov A."/>
            <person name="Henrissat B."/>
            <person name="Wiebenga A."/>
            <person name="De vries R.P."/>
            <person name="Grigoriev I.V."/>
            <person name="Mortensen U.H."/>
            <person name="Andersen M.R."/>
            <person name="Baker S.E."/>
        </authorList>
    </citation>
    <scope>NUCLEOTIDE SEQUENCE [LARGE SCALE GENOMIC DNA]</scope>
    <source>
        <strain evidence="6 7">CBS 112811</strain>
    </source>
</reference>
<dbReference type="GO" id="GO:0016020">
    <property type="term" value="C:membrane"/>
    <property type="evidence" value="ECO:0007669"/>
    <property type="project" value="UniProtKB-SubCell"/>
</dbReference>
<evidence type="ECO:0000256" key="3">
    <source>
        <dbReference type="ARBA" id="ARBA00022989"/>
    </source>
</evidence>
<evidence type="ECO:0000256" key="1">
    <source>
        <dbReference type="ARBA" id="ARBA00004141"/>
    </source>
</evidence>
<comment type="subcellular location">
    <subcellularLocation>
        <location evidence="1">Membrane</location>
        <topology evidence="1">Multi-pass membrane protein</topology>
    </subcellularLocation>
</comment>
<keyword evidence="7" id="KW-1185">Reference proteome</keyword>
<gene>
    <name evidence="6" type="ORF">BO85DRAFT_5711</name>
</gene>
<name>A0A8G1RCK9_9EURO</name>
<feature type="transmembrane region" description="Helical" evidence="5">
    <location>
        <begin position="79"/>
        <end position="102"/>
    </location>
</feature>
<proteinExistence type="predicted"/>